<dbReference type="Pfam" id="PF02558">
    <property type="entry name" value="ApbA"/>
    <property type="match status" value="1"/>
</dbReference>
<reference evidence="14" key="1">
    <citation type="submission" date="2016-04" db="EMBL/GenBank/DDBJ databases">
        <authorList>
            <person name="Evans L.H."/>
            <person name="Alamgir A."/>
            <person name="Owens N."/>
            <person name="Weber N.D."/>
            <person name="Virtaneva K."/>
            <person name="Barbian K."/>
            <person name="Babar A."/>
            <person name="Rosenke K."/>
        </authorList>
    </citation>
    <scope>NUCLEOTIDE SEQUENCE</scope>
    <source>
        <strain evidence="14">86</strain>
    </source>
</reference>
<comment type="function">
    <text evidence="1 11">Catalyzes the NADPH-dependent reduction of ketopantoate into pantoic acid.</text>
</comment>
<evidence type="ECO:0000256" key="3">
    <source>
        <dbReference type="ARBA" id="ARBA00007870"/>
    </source>
</evidence>
<dbReference type="EC" id="1.1.1.169" evidence="4 11"/>
<gene>
    <name evidence="14" type="ORF">KL86APRO_11853</name>
</gene>
<dbReference type="FunFam" id="3.40.50.720:FF:000307">
    <property type="entry name" value="2-dehydropantoate 2-reductase"/>
    <property type="match status" value="1"/>
</dbReference>
<dbReference type="Gene3D" id="1.10.1040.10">
    <property type="entry name" value="N-(1-d-carboxylethyl)-l-norvaline Dehydrogenase, domain 2"/>
    <property type="match status" value="1"/>
</dbReference>
<dbReference type="InterPro" id="IPR013752">
    <property type="entry name" value="KPA_reductase"/>
</dbReference>
<evidence type="ECO:0000259" key="12">
    <source>
        <dbReference type="Pfam" id="PF02558"/>
    </source>
</evidence>
<sequence length="308" mass="31889">MRILVVGAGGIGGYFGGRLLQAGRDVRFLVRPARAAALAKTGLSIKSTYGDFLHPAPPAVTEAGVSGPADLVLLSCKAYDLDDAIAAFAPAVGPETLILPLLNGMAHLAALDARFGPARVLGGFCQISVGRDAEGRILHFNDAHNLVCGDRNDPASDAIGRVEDALADAGFALRVSPAIVQEMWEKWVFIAACAGITCLMRSAIGDIVTAGGGDVIGRLFDECCAIAAGRGFPPSEAMVEQSRAILSNPKSALMASMLRDVERGAPTEADHILGALLREGANGAGASILSLAVLQMKAYDARRAREGG</sequence>
<dbReference type="InterPro" id="IPR036291">
    <property type="entry name" value="NAD(P)-bd_dom_sf"/>
</dbReference>
<evidence type="ECO:0000256" key="8">
    <source>
        <dbReference type="ARBA" id="ARBA00023002"/>
    </source>
</evidence>
<comment type="similarity">
    <text evidence="3 11">Belongs to the ketopantoate reductase family.</text>
</comment>
<dbReference type="InterPro" id="IPR003710">
    <property type="entry name" value="ApbA"/>
</dbReference>
<name>A0A212JYK7_9PROT</name>
<comment type="catalytic activity">
    <reaction evidence="10 11">
        <text>(R)-pantoate + NADP(+) = 2-dehydropantoate + NADPH + H(+)</text>
        <dbReference type="Rhea" id="RHEA:16233"/>
        <dbReference type="ChEBI" id="CHEBI:11561"/>
        <dbReference type="ChEBI" id="CHEBI:15378"/>
        <dbReference type="ChEBI" id="CHEBI:15980"/>
        <dbReference type="ChEBI" id="CHEBI:57783"/>
        <dbReference type="ChEBI" id="CHEBI:58349"/>
        <dbReference type="EC" id="1.1.1.169"/>
    </reaction>
</comment>
<evidence type="ECO:0000256" key="9">
    <source>
        <dbReference type="ARBA" id="ARBA00032024"/>
    </source>
</evidence>
<evidence type="ECO:0000256" key="7">
    <source>
        <dbReference type="ARBA" id="ARBA00022857"/>
    </source>
</evidence>
<dbReference type="InterPro" id="IPR008927">
    <property type="entry name" value="6-PGluconate_DH-like_C_sf"/>
</dbReference>
<dbReference type="SUPFAM" id="SSF51735">
    <property type="entry name" value="NAD(P)-binding Rossmann-fold domains"/>
    <property type="match status" value="1"/>
</dbReference>
<evidence type="ECO:0000256" key="4">
    <source>
        <dbReference type="ARBA" id="ARBA00013014"/>
    </source>
</evidence>
<feature type="domain" description="Ketopantoate reductase C-terminal" evidence="13">
    <location>
        <begin position="179"/>
        <end position="281"/>
    </location>
</feature>
<keyword evidence="8 11" id="KW-0560">Oxidoreductase</keyword>
<dbReference type="InterPro" id="IPR051402">
    <property type="entry name" value="KPR-Related"/>
</dbReference>
<dbReference type="Gene3D" id="3.40.50.720">
    <property type="entry name" value="NAD(P)-binding Rossmann-like Domain"/>
    <property type="match status" value="1"/>
</dbReference>
<dbReference type="EMBL" id="FLUO01000001">
    <property type="protein sequence ID" value="SBW04432.1"/>
    <property type="molecule type" value="Genomic_DNA"/>
</dbReference>
<dbReference type="GO" id="GO:0005737">
    <property type="term" value="C:cytoplasm"/>
    <property type="evidence" value="ECO:0007669"/>
    <property type="project" value="TreeGrafter"/>
</dbReference>
<evidence type="ECO:0000259" key="13">
    <source>
        <dbReference type="Pfam" id="PF08546"/>
    </source>
</evidence>
<proteinExistence type="inferred from homology"/>
<keyword evidence="7 11" id="KW-0521">NADP</keyword>
<dbReference type="PANTHER" id="PTHR21708">
    <property type="entry name" value="PROBABLE 2-DEHYDROPANTOATE 2-REDUCTASE"/>
    <property type="match status" value="1"/>
</dbReference>
<feature type="domain" description="Ketopantoate reductase N-terminal" evidence="12">
    <location>
        <begin position="3"/>
        <end position="150"/>
    </location>
</feature>
<dbReference type="GO" id="GO:0008677">
    <property type="term" value="F:2-dehydropantoate 2-reductase activity"/>
    <property type="evidence" value="ECO:0007669"/>
    <property type="project" value="UniProtKB-EC"/>
</dbReference>
<dbReference type="PANTHER" id="PTHR21708:SF26">
    <property type="entry name" value="2-DEHYDROPANTOATE 2-REDUCTASE"/>
    <property type="match status" value="1"/>
</dbReference>
<evidence type="ECO:0000256" key="10">
    <source>
        <dbReference type="ARBA" id="ARBA00048793"/>
    </source>
</evidence>
<evidence type="ECO:0000256" key="1">
    <source>
        <dbReference type="ARBA" id="ARBA00002919"/>
    </source>
</evidence>
<organism evidence="14">
    <name type="scientific">uncultured Alphaproteobacteria bacterium</name>
    <dbReference type="NCBI Taxonomy" id="91750"/>
    <lineage>
        <taxon>Bacteria</taxon>
        <taxon>Pseudomonadati</taxon>
        <taxon>Pseudomonadota</taxon>
        <taxon>Alphaproteobacteria</taxon>
        <taxon>environmental samples</taxon>
    </lineage>
</organism>
<accession>A0A212JYK7</accession>
<evidence type="ECO:0000256" key="2">
    <source>
        <dbReference type="ARBA" id="ARBA00004994"/>
    </source>
</evidence>
<dbReference type="NCBIfam" id="TIGR00745">
    <property type="entry name" value="apbA_panE"/>
    <property type="match status" value="1"/>
</dbReference>
<keyword evidence="6 11" id="KW-0566">Pantothenate biosynthesis</keyword>
<protein>
    <recommendedName>
        <fullName evidence="5 11">2-dehydropantoate 2-reductase</fullName>
        <ecNumber evidence="4 11">1.1.1.169</ecNumber>
    </recommendedName>
    <alternativeName>
        <fullName evidence="9 11">Ketopantoate reductase</fullName>
    </alternativeName>
</protein>
<evidence type="ECO:0000256" key="5">
    <source>
        <dbReference type="ARBA" id="ARBA00019465"/>
    </source>
</evidence>
<dbReference type="GO" id="GO:0015940">
    <property type="term" value="P:pantothenate biosynthetic process"/>
    <property type="evidence" value="ECO:0007669"/>
    <property type="project" value="UniProtKB-UniPathway"/>
</dbReference>
<dbReference type="AlphaFoldDB" id="A0A212JYK7"/>
<dbReference type="Pfam" id="PF08546">
    <property type="entry name" value="ApbA_C"/>
    <property type="match status" value="1"/>
</dbReference>
<dbReference type="InterPro" id="IPR013328">
    <property type="entry name" value="6PGD_dom2"/>
</dbReference>
<dbReference type="InterPro" id="IPR013332">
    <property type="entry name" value="KPR_N"/>
</dbReference>
<evidence type="ECO:0000256" key="6">
    <source>
        <dbReference type="ARBA" id="ARBA00022655"/>
    </source>
</evidence>
<evidence type="ECO:0000256" key="11">
    <source>
        <dbReference type="RuleBase" id="RU362068"/>
    </source>
</evidence>
<dbReference type="SUPFAM" id="SSF48179">
    <property type="entry name" value="6-phosphogluconate dehydrogenase C-terminal domain-like"/>
    <property type="match status" value="1"/>
</dbReference>
<dbReference type="UniPathway" id="UPA00028">
    <property type="reaction ID" value="UER00004"/>
</dbReference>
<evidence type="ECO:0000313" key="14">
    <source>
        <dbReference type="EMBL" id="SBW04432.1"/>
    </source>
</evidence>
<comment type="pathway">
    <text evidence="2 11">Cofactor biosynthesis; (R)-pantothenate biosynthesis; (R)-pantoate from 3-methyl-2-oxobutanoate: step 2/2.</text>
</comment>